<organism evidence="2 3">
    <name type="scientific">Alienimonas chondri</name>
    <dbReference type="NCBI Taxonomy" id="2681879"/>
    <lineage>
        <taxon>Bacteria</taxon>
        <taxon>Pseudomonadati</taxon>
        <taxon>Planctomycetota</taxon>
        <taxon>Planctomycetia</taxon>
        <taxon>Planctomycetales</taxon>
        <taxon>Planctomycetaceae</taxon>
        <taxon>Alienimonas</taxon>
    </lineage>
</organism>
<dbReference type="Gene3D" id="3.30.2310.20">
    <property type="entry name" value="RelE-like"/>
    <property type="match status" value="1"/>
</dbReference>
<dbReference type="InterPro" id="IPR056925">
    <property type="entry name" value="ParE-like"/>
</dbReference>
<accession>A0ABX1VJ65</accession>
<keyword evidence="3" id="KW-1185">Reference proteome</keyword>
<feature type="domain" description="ParE-like toxin" evidence="1">
    <location>
        <begin position="19"/>
        <end position="83"/>
    </location>
</feature>
<sequence length="89" mass="10406">MPSVATPEFWAAYRELPRSVRRRARQAYAHFADDPSHPGLRFKRVGKRRPVYSARIGIDYRALGVMDGPVIVWFWIGPHHEYDRLLDSL</sequence>
<dbReference type="InterPro" id="IPR035093">
    <property type="entry name" value="RelE/ParE_toxin_dom_sf"/>
</dbReference>
<dbReference type="SUPFAM" id="SSF143011">
    <property type="entry name" value="RelE-like"/>
    <property type="match status" value="1"/>
</dbReference>
<evidence type="ECO:0000313" key="3">
    <source>
        <dbReference type="Proteomes" id="UP000609651"/>
    </source>
</evidence>
<dbReference type="Proteomes" id="UP000609651">
    <property type="component" value="Unassembled WGS sequence"/>
</dbReference>
<dbReference type="EMBL" id="WTPX01000247">
    <property type="protein sequence ID" value="NNJ27978.1"/>
    <property type="molecule type" value="Genomic_DNA"/>
</dbReference>
<dbReference type="RefSeq" id="WP_422652917.1">
    <property type="nucleotide sequence ID" value="NZ_WTPX01000247.1"/>
</dbReference>
<reference evidence="2 3" key="1">
    <citation type="journal article" date="2020" name="Syst. Appl. Microbiol.">
        <title>Alienimonas chondri sp. nov., a novel planctomycete isolated from the biofilm of the red alga Chondrus crispus.</title>
        <authorList>
            <person name="Vitorino I."/>
            <person name="Albuquerque L."/>
            <person name="Wiegand S."/>
            <person name="Kallscheuer N."/>
            <person name="da Costa M.S."/>
            <person name="Lobo-da-Cunha A."/>
            <person name="Jogler C."/>
            <person name="Lage O.M."/>
        </authorList>
    </citation>
    <scope>NUCLEOTIDE SEQUENCE [LARGE SCALE GENOMIC DNA]</scope>
    <source>
        <strain evidence="2 3">LzC2</strain>
    </source>
</reference>
<evidence type="ECO:0000259" key="1">
    <source>
        <dbReference type="Pfam" id="PF24732"/>
    </source>
</evidence>
<gene>
    <name evidence="2" type="ORF">LzC2_40890</name>
</gene>
<dbReference type="Pfam" id="PF24732">
    <property type="entry name" value="ParE_like"/>
    <property type="match status" value="1"/>
</dbReference>
<name>A0ABX1VJ65_9PLAN</name>
<protein>
    <recommendedName>
        <fullName evidence="1">ParE-like toxin domain-containing protein</fullName>
    </recommendedName>
</protein>
<comment type="caution">
    <text evidence="2">The sequence shown here is derived from an EMBL/GenBank/DDBJ whole genome shotgun (WGS) entry which is preliminary data.</text>
</comment>
<proteinExistence type="predicted"/>
<evidence type="ECO:0000313" key="2">
    <source>
        <dbReference type="EMBL" id="NNJ27978.1"/>
    </source>
</evidence>